<dbReference type="OrthoDB" id="439326at2759"/>
<dbReference type="PANTHER" id="PTHR35738">
    <property type="entry name" value="OS05G0577800 PROTEIN"/>
    <property type="match status" value="1"/>
</dbReference>
<dbReference type="EMBL" id="JABFAD010000001">
    <property type="protein sequence ID" value="MBA0791502.1"/>
    <property type="molecule type" value="Genomic_DNA"/>
</dbReference>
<proteinExistence type="predicted"/>
<accession>A0A7J9G1S2</accession>
<dbReference type="Proteomes" id="UP000593560">
    <property type="component" value="Unassembled WGS sequence"/>
</dbReference>
<gene>
    <name evidence="1" type="ORF">Gohar_016077</name>
</gene>
<evidence type="ECO:0000313" key="2">
    <source>
        <dbReference type="Proteomes" id="UP000593560"/>
    </source>
</evidence>
<evidence type="ECO:0000313" key="1">
    <source>
        <dbReference type="EMBL" id="MBA0791502.1"/>
    </source>
</evidence>
<protein>
    <submittedName>
        <fullName evidence="1">Uncharacterized protein</fullName>
    </submittedName>
</protein>
<sequence length="201" mass="22381">MKYKNKLNWSCAIGYGVGSGCPLSPSFTFGLELAKSSQVKNPFEESEVVGITNYIDFGFELQTRMDDAKISNNIPDSTIQLAASWQANKNFLLKGKLGPLSSSLAVAVKSWWKPSFTFSISANRDRISGTTAYGLGLRIENLREASYQRADPNFVMLTPNKEHLAEGTVWKTGNRPMLEADVNARNFDRLPKELRPQGRIL</sequence>
<keyword evidence="2" id="KW-1185">Reference proteome</keyword>
<dbReference type="PANTHER" id="PTHR35738:SF3">
    <property type="entry name" value="OS05G0577800 PROTEIN"/>
    <property type="match status" value="1"/>
</dbReference>
<dbReference type="InterPro" id="IPR023614">
    <property type="entry name" value="Porin_dom_sf"/>
</dbReference>
<reference evidence="1 2" key="1">
    <citation type="journal article" date="2019" name="Genome Biol. Evol.">
        <title>Insights into the evolution of the New World diploid cottons (Gossypium, subgenus Houzingenia) based on genome sequencing.</title>
        <authorList>
            <person name="Grover C.E."/>
            <person name="Arick M.A. 2nd"/>
            <person name="Thrash A."/>
            <person name="Conover J.L."/>
            <person name="Sanders W.S."/>
            <person name="Peterson D.G."/>
            <person name="Frelichowski J.E."/>
            <person name="Scheffler J.A."/>
            <person name="Scheffler B.E."/>
            <person name="Wendel J.F."/>
        </authorList>
    </citation>
    <scope>NUCLEOTIDE SEQUENCE [LARGE SCALE GENOMIC DNA]</scope>
    <source>
        <strain evidence="1">0</strain>
        <tissue evidence="1">Leaf</tissue>
    </source>
</reference>
<dbReference type="PROSITE" id="PS51257">
    <property type="entry name" value="PROKAR_LIPOPROTEIN"/>
    <property type="match status" value="1"/>
</dbReference>
<dbReference type="AlphaFoldDB" id="A0A7J9G1S2"/>
<organism evidence="1 2">
    <name type="scientific">Gossypium harknessii</name>
    <dbReference type="NCBI Taxonomy" id="34285"/>
    <lineage>
        <taxon>Eukaryota</taxon>
        <taxon>Viridiplantae</taxon>
        <taxon>Streptophyta</taxon>
        <taxon>Embryophyta</taxon>
        <taxon>Tracheophyta</taxon>
        <taxon>Spermatophyta</taxon>
        <taxon>Magnoliopsida</taxon>
        <taxon>eudicotyledons</taxon>
        <taxon>Gunneridae</taxon>
        <taxon>Pentapetalae</taxon>
        <taxon>rosids</taxon>
        <taxon>malvids</taxon>
        <taxon>Malvales</taxon>
        <taxon>Malvaceae</taxon>
        <taxon>Malvoideae</taxon>
        <taxon>Gossypium</taxon>
    </lineage>
</organism>
<name>A0A7J9G1S2_9ROSI</name>
<dbReference type="Gene3D" id="2.40.160.10">
    <property type="entry name" value="Porin"/>
    <property type="match status" value="1"/>
</dbReference>
<comment type="caution">
    <text evidence="1">The sequence shown here is derived from an EMBL/GenBank/DDBJ whole genome shotgun (WGS) entry which is preliminary data.</text>
</comment>